<dbReference type="EMBL" id="BORB01000038">
    <property type="protein sequence ID" value="GIN59199.1"/>
    <property type="molecule type" value="Genomic_DNA"/>
</dbReference>
<gene>
    <name evidence="2" type="ORF">J8TS2_35180</name>
</gene>
<dbReference type="Proteomes" id="UP000679950">
    <property type="component" value="Unassembled WGS sequence"/>
</dbReference>
<name>A0ABQ4KQ02_9BACI</name>
<protein>
    <submittedName>
        <fullName evidence="2">Uncharacterized protein</fullName>
    </submittedName>
</protein>
<evidence type="ECO:0000313" key="2">
    <source>
        <dbReference type="EMBL" id="GIN59199.1"/>
    </source>
</evidence>
<feature type="transmembrane region" description="Helical" evidence="1">
    <location>
        <begin position="39"/>
        <end position="58"/>
    </location>
</feature>
<accession>A0ABQ4KQ02</accession>
<keyword evidence="1" id="KW-1133">Transmembrane helix</keyword>
<evidence type="ECO:0000256" key="1">
    <source>
        <dbReference type="SAM" id="Phobius"/>
    </source>
</evidence>
<keyword evidence="1" id="KW-0812">Transmembrane</keyword>
<reference evidence="2 3" key="1">
    <citation type="submission" date="2021-03" db="EMBL/GenBank/DDBJ databases">
        <title>Antimicrobial resistance genes in bacteria isolated from Japanese honey, and their potential for conferring macrolide and lincosamide resistance in the American foulbrood pathogen Paenibacillus larvae.</title>
        <authorList>
            <person name="Okamoto M."/>
            <person name="Kumagai M."/>
            <person name="Kanamori H."/>
            <person name="Takamatsu D."/>
        </authorList>
    </citation>
    <scope>NUCLEOTIDE SEQUENCE [LARGE SCALE GENOMIC DNA]</scope>
    <source>
        <strain evidence="2 3">J8TS2</strain>
    </source>
</reference>
<keyword evidence="1" id="KW-0472">Membrane</keyword>
<keyword evidence="3" id="KW-1185">Reference proteome</keyword>
<comment type="caution">
    <text evidence="2">The sequence shown here is derived from an EMBL/GenBank/DDBJ whole genome shotgun (WGS) entry which is preliminary data.</text>
</comment>
<sequence length="65" mass="8062">MYHENKEVLKQAKSFFYNGKGDKEKDDDIQQDQEHFDQLSFVFTHINEFSMAFFYYLYKKCKYVR</sequence>
<proteinExistence type="predicted"/>
<organism evidence="2 3">
    <name type="scientific">Lederbergia ruris</name>
    <dbReference type="NCBI Taxonomy" id="217495"/>
    <lineage>
        <taxon>Bacteria</taxon>
        <taxon>Bacillati</taxon>
        <taxon>Bacillota</taxon>
        <taxon>Bacilli</taxon>
        <taxon>Bacillales</taxon>
        <taxon>Bacillaceae</taxon>
        <taxon>Lederbergia</taxon>
    </lineage>
</organism>
<evidence type="ECO:0000313" key="3">
    <source>
        <dbReference type="Proteomes" id="UP000679950"/>
    </source>
</evidence>